<feature type="region of interest" description="Disordered" evidence="1">
    <location>
        <begin position="34"/>
        <end position="56"/>
    </location>
</feature>
<evidence type="ECO:0000313" key="2">
    <source>
        <dbReference type="EMBL" id="PIL33739.1"/>
    </source>
</evidence>
<dbReference type="AlphaFoldDB" id="A0A2G8SIZ9"/>
<reference evidence="2 3" key="1">
    <citation type="journal article" date="2015" name="Sci. Rep.">
        <title>Chromosome-level genome map provides insights into diverse defense mechanisms in the medicinal fungus Ganoderma sinense.</title>
        <authorList>
            <person name="Zhu Y."/>
            <person name="Xu J."/>
            <person name="Sun C."/>
            <person name="Zhou S."/>
            <person name="Xu H."/>
            <person name="Nelson D.R."/>
            <person name="Qian J."/>
            <person name="Song J."/>
            <person name="Luo H."/>
            <person name="Xiang L."/>
            <person name="Li Y."/>
            <person name="Xu Z."/>
            <person name="Ji A."/>
            <person name="Wang L."/>
            <person name="Lu S."/>
            <person name="Hayward A."/>
            <person name="Sun W."/>
            <person name="Li X."/>
            <person name="Schwartz D.C."/>
            <person name="Wang Y."/>
            <person name="Chen S."/>
        </authorList>
    </citation>
    <scope>NUCLEOTIDE SEQUENCE [LARGE SCALE GENOMIC DNA]</scope>
    <source>
        <strain evidence="2 3">ZZ0214-1</strain>
    </source>
</reference>
<gene>
    <name evidence="2" type="ORF">GSI_04364</name>
</gene>
<feature type="region of interest" description="Disordered" evidence="1">
    <location>
        <begin position="204"/>
        <end position="223"/>
    </location>
</feature>
<comment type="caution">
    <text evidence="2">The sequence shown here is derived from an EMBL/GenBank/DDBJ whole genome shotgun (WGS) entry which is preliminary data.</text>
</comment>
<evidence type="ECO:0000313" key="3">
    <source>
        <dbReference type="Proteomes" id="UP000230002"/>
    </source>
</evidence>
<organism evidence="2 3">
    <name type="scientific">Ganoderma sinense ZZ0214-1</name>
    <dbReference type="NCBI Taxonomy" id="1077348"/>
    <lineage>
        <taxon>Eukaryota</taxon>
        <taxon>Fungi</taxon>
        <taxon>Dikarya</taxon>
        <taxon>Basidiomycota</taxon>
        <taxon>Agaricomycotina</taxon>
        <taxon>Agaricomycetes</taxon>
        <taxon>Polyporales</taxon>
        <taxon>Polyporaceae</taxon>
        <taxon>Ganoderma</taxon>
    </lineage>
</organism>
<name>A0A2G8SIZ9_9APHY</name>
<dbReference type="Proteomes" id="UP000230002">
    <property type="component" value="Unassembled WGS sequence"/>
</dbReference>
<dbReference type="OrthoDB" id="2758729at2759"/>
<evidence type="ECO:0000256" key="1">
    <source>
        <dbReference type="SAM" id="MobiDB-lite"/>
    </source>
</evidence>
<sequence length="223" mass="24326">MRMLSSRPAGTGGSVRSISWTVTGPLDDSIPQFPRSQSSCFEVPASPPSPQPSSSHVHIPVSVLPASRSTMVDWSDIWNITSGVLSLAPCFFGYLYHQLPSYLFRLLDGTLKETESLLGSSMEDGLITDSSLTLKYMQSAEQLRTRAERMRPLVYRATTYWLELRSIFDGLSREISKLSAEVLGLRAEVCAAISSSRERLRDEAELAPSEGGAGTVADAHVGL</sequence>
<dbReference type="EMBL" id="AYKW01000007">
    <property type="protein sequence ID" value="PIL33739.1"/>
    <property type="molecule type" value="Genomic_DNA"/>
</dbReference>
<proteinExistence type="predicted"/>
<accession>A0A2G8SIZ9</accession>
<protein>
    <submittedName>
        <fullName evidence="2">Uncharacterized protein</fullName>
    </submittedName>
</protein>
<keyword evidence="3" id="KW-1185">Reference proteome</keyword>